<dbReference type="Proteomes" id="UP001259659">
    <property type="component" value="Unassembled WGS sequence"/>
</dbReference>
<keyword evidence="2" id="KW-1185">Reference proteome</keyword>
<proteinExistence type="predicted"/>
<evidence type="ECO:0000313" key="1">
    <source>
        <dbReference type="EMBL" id="MDS0258439.1"/>
    </source>
</evidence>
<dbReference type="RefSeq" id="WP_310918005.1">
    <property type="nucleotide sequence ID" value="NZ_JAMQON010000001.1"/>
</dbReference>
<reference evidence="1 2" key="1">
    <citation type="submission" date="2022-06" db="EMBL/GenBank/DDBJ databases">
        <title>Haloarcula sp. a new haloarchaeum isolate from saline soil.</title>
        <authorList>
            <person name="Strakova D."/>
            <person name="Galisteo C."/>
            <person name="Sanchez-Porro C."/>
            <person name="Ventosa A."/>
        </authorList>
    </citation>
    <scope>NUCLEOTIDE SEQUENCE [LARGE SCALE GENOMIC DNA]</scope>
    <source>
        <strain evidence="1 2">S1CR25-12</strain>
    </source>
</reference>
<accession>A0ABU2F869</accession>
<evidence type="ECO:0000313" key="2">
    <source>
        <dbReference type="Proteomes" id="UP001259659"/>
    </source>
</evidence>
<name>A0ABU2F869_9EURY</name>
<organism evidence="1 2">
    <name type="scientific">Haloarcula saliterrae</name>
    <dbReference type="NCBI Taxonomy" id="2950534"/>
    <lineage>
        <taxon>Archaea</taxon>
        <taxon>Methanobacteriati</taxon>
        <taxon>Methanobacteriota</taxon>
        <taxon>Stenosarchaea group</taxon>
        <taxon>Halobacteria</taxon>
        <taxon>Halobacteriales</taxon>
        <taxon>Haloarculaceae</taxon>
        <taxon>Haloarcula</taxon>
    </lineage>
</organism>
<protein>
    <submittedName>
        <fullName evidence="1">Uncharacterized protein</fullName>
    </submittedName>
</protein>
<comment type="caution">
    <text evidence="1">The sequence shown here is derived from an EMBL/GenBank/DDBJ whole genome shotgun (WGS) entry which is preliminary data.</text>
</comment>
<dbReference type="EMBL" id="JAMQON010000001">
    <property type="protein sequence ID" value="MDS0258439.1"/>
    <property type="molecule type" value="Genomic_DNA"/>
</dbReference>
<gene>
    <name evidence="1" type="ORF">NDI56_03325</name>
</gene>
<sequence length="242" mass="25524">MTPQRCTGSDRTDRPPFERIRRRPLLSALAGLVGLGGVASGQSDEADVFRVLSTTADAEVSYRFTVGGTVEKIRLDDEGVAADTDDRVFGTGDTTTVVGSTGDGAGDAYLLTGSIESFERTGGESGLRLLRDGEAVTDDFLGDSRLFRVLSTTDDAEVDYRFTVDGSVRKTQLGDDGVAADADDLVFDSGDTTSVDGSTGDESGDAYLLTGPIESFERTGGESGLRLFLDDENVTDRVSESG</sequence>